<keyword evidence="4 7" id="KW-0547">Nucleotide-binding</keyword>
<dbReference type="InterPro" id="IPR011009">
    <property type="entry name" value="Kinase-like_dom_sf"/>
</dbReference>
<gene>
    <name evidence="11" type="ORF">HH308_07240</name>
</gene>
<keyword evidence="12" id="KW-1185">Reference proteome</keyword>
<keyword evidence="9" id="KW-1133">Transmembrane helix</keyword>
<comment type="caution">
    <text evidence="11">The sequence shown here is derived from an EMBL/GenBank/DDBJ whole genome shotgun (WGS) entry which is preliminary data.</text>
</comment>
<feature type="domain" description="Protein kinase" evidence="10">
    <location>
        <begin position="20"/>
        <end position="290"/>
    </location>
</feature>
<dbReference type="CDD" id="cd14014">
    <property type="entry name" value="STKc_PknB_like"/>
    <property type="match status" value="1"/>
</dbReference>
<dbReference type="AlphaFoldDB" id="A0A848KZY8"/>
<keyword evidence="3" id="KW-0808">Transferase</keyword>
<dbReference type="Proteomes" id="UP000550729">
    <property type="component" value="Unassembled WGS sequence"/>
</dbReference>
<dbReference type="PANTHER" id="PTHR43289">
    <property type="entry name" value="MITOGEN-ACTIVATED PROTEIN KINASE KINASE KINASE 20-RELATED"/>
    <property type="match status" value="1"/>
</dbReference>
<evidence type="ECO:0000256" key="2">
    <source>
        <dbReference type="ARBA" id="ARBA00022527"/>
    </source>
</evidence>
<evidence type="ECO:0000256" key="4">
    <source>
        <dbReference type="ARBA" id="ARBA00022741"/>
    </source>
</evidence>
<evidence type="ECO:0000259" key="10">
    <source>
        <dbReference type="PROSITE" id="PS50011"/>
    </source>
</evidence>
<proteinExistence type="predicted"/>
<feature type="region of interest" description="Disordered" evidence="8">
    <location>
        <begin position="303"/>
        <end position="447"/>
    </location>
</feature>
<name>A0A848KZY8_9ACTN</name>
<keyword evidence="5 11" id="KW-0418">Kinase</keyword>
<evidence type="ECO:0000256" key="7">
    <source>
        <dbReference type="PROSITE-ProRule" id="PRU10141"/>
    </source>
</evidence>
<feature type="binding site" evidence="7">
    <location>
        <position position="49"/>
    </location>
    <ligand>
        <name>ATP</name>
        <dbReference type="ChEBI" id="CHEBI:30616"/>
    </ligand>
</feature>
<dbReference type="Gene3D" id="3.30.200.20">
    <property type="entry name" value="Phosphorylase Kinase, domain 1"/>
    <property type="match status" value="1"/>
</dbReference>
<organism evidence="11 12">
    <name type="scientific">Gordonia asplenii</name>
    <dbReference type="NCBI Taxonomy" id="2725283"/>
    <lineage>
        <taxon>Bacteria</taxon>
        <taxon>Bacillati</taxon>
        <taxon>Actinomycetota</taxon>
        <taxon>Actinomycetes</taxon>
        <taxon>Mycobacteriales</taxon>
        <taxon>Gordoniaceae</taxon>
        <taxon>Gordonia</taxon>
    </lineage>
</organism>
<dbReference type="GO" id="GO:0005524">
    <property type="term" value="F:ATP binding"/>
    <property type="evidence" value="ECO:0007669"/>
    <property type="project" value="UniProtKB-UniRule"/>
</dbReference>
<evidence type="ECO:0000256" key="3">
    <source>
        <dbReference type="ARBA" id="ARBA00022679"/>
    </source>
</evidence>
<dbReference type="PROSITE" id="PS00108">
    <property type="entry name" value="PROTEIN_KINASE_ST"/>
    <property type="match status" value="1"/>
</dbReference>
<accession>A0A848KZY8</accession>
<evidence type="ECO:0000256" key="5">
    <source>
        <dbReference type="ARBA" id="ARBA00022777"/>
    </source>
</evidence>
<sequence length="476" mass="49752">MPPTAHRPAPGPDYLVAGRYRLRSRIGGGGMGTVWLAKDQLLDREVAVKQVISTEGMSDETAENMRQRAMREGRIAAKLAHRNAIAMHDVALDGGAPWLVMEYLPSRSVAQILHTVGTLDVVQAAQIGAQVADAMADAHESGIVHRDIKPGNILISSSPRSAGLVKITDFGISRAKDDVNLTQTGMITGTPAYFAPEVARGADPTEASDVYSLGATVYTMVEGQPPFGVDDNALVLLHKVARAQINPMSKAGALEKVLLHLLEPSPANRPTMAQARDELAAVAAGTHATTEQILTRPLSKADGGVPLWALRTPPPPRSGTTGNYPPARSGSTGNYPPVRGPSNRTMPPTPPLPSNPSYAPTVTPQPYSAGSQSYSGKSYGGQSYGSSVGGQSMGGQSMGGQSVGGPSVGGQSLPGQSLPGQTYGQQSRPPYPYTPPTAYHQPSPSKQTSPTALALTVLLFFAVLAAIAVLVVVLVR</sequence>
<dbReference type="GO" id="GO:0004674">
    <property type="term" value="F:protein serine/threonine kinase activity"/>
    <property type="evidence" value="ECO:0007669"/>
    <property type="project" value="UniProtKB-KW"/>
</dbReference>
<evidence type="ECO:0000313" key="11">
    <source>
        <dbReference type="EMBL" id="NMO01008.1"/>
    </source>
</evidence>
<dbReference type="SMART" id="SM00220">
    <property type="entry name" value="S_TKc"/>
    <property type="match status" value="1"/>
</dbReference>
<dbReference type="EC" id="2.7.11.1" evidence="1"/>
<dbReference type="Gene3D" id="1.10.510.10">
    <property type="entry name" value="Transferase(Phosphotransferase) domain 1"/>
    <property type="match status" value="1"/>
</dbReference>
<evidence type="ECO:0000256" key="1">
    <source>
        <dbReference type="ARBA" id="ARBA00012513"/>
    </source>
</evidence>
<dbReference type="PANTHER" id="PTHR43289:SF6">
    <property type="entry name" value="SERINE_THREONINE-PROTEIN KINASE NEKL-3"/>
    <property type="match status" value="1"/>
</dbReference>
<evidence type="ECO:0000313" key="12">
    <source>
        <dbReference type="Proteomes" id="UP000550729"/>
    </source>
</evidence>
<feature type="compositionally biased region" description="Polar residues" evidence="8">
    <location>
        <begin position="419"/>
        <end position="428"/>
    </location>
</feature>
<evidence type="ECO:0000256" key="9">
    <source>
        <dbReference type="SAM" id="Phobius"/>
    </source>
</evidence>
<protein>
    <recommendedName>
        <fullName evidence="1">non-specific serine/threonine protein kinase</fullName>
        <ecNumber evidence="1">2.7.11.1</ecNumber>
    </recommendedName>
</protein>
<reference evidence="11 12" key="1">
    <citation type="submission" date="2020-04" db="EMBL/GenBank/DDBJ databases">
        <title>Gordonia sp. nov. TBRC 11910.</title>
        <authorList>
            <person name="Suriyachadkun C."/>
        </authorList>
    </citation>
    <scope>NUCLEOTIDE SEQUENCE [LARGE SCALE GENOMIC DNA]</scope>
    <source>
        <strain evidence="11 12">TBRC 11910</strain>
    </source>
</reference>
<dbReference type="PROSITE" id="PS50011">
    <property type="entry name" value="PROTEIN_KINASE_DOM"/>
    <property type="match status" value="1"/>
</dbReference>
<dbReference type="SUPFAM" id="SSF56112">
    <property type="entry name" value="Protein kinase-like (PK-like)"/>
    <property type="match status" value="1"/>
</dbReference>
<feature type="transmembrane region" description="Helical" evidence="9">
    <location>
        <begin position="452"/>
        <end position="475"/>
    </location>
</feature>
<keyword evidence="9" id="KW-0812">Transmembrane</keyword>
<evidence type="ECO:0000256" key="6">
    <source>
        <dbReference type="ARBA" id="ARBA00022840"/>
    </source>
</evidence>
<feature type="compositionally biased region" description="Low complexity" evidence="8">
    <location>
        <begin position="409"/>
        <end position="418"/>
    </location>
</feature>
<dbReference type="Pfam" id="PF00069">
    <property type="entry name" value="Pkinase"/>
    <property type="match status" value="1"/>
</dbReference>
<feature type="compositionally biased region" description="Gly residues" evidence="8">
    <location>
        <begin position="378"/>
        <end position="408"/>
    </location>
</feature>
<feature type="compositionally biased region" description="Polar residues" evidence="8">
    <location>
        <begin position="318"/>
        <end position="334"/>
    </location>
</feature>
<keyword evidence="9" id="KW-0472">Membrane</keyword>
<dbReference type="InterPro" id="IPR017441">
    <property type="entry name" value="Protein_kinase_ATP_BS"/>
</dbReference>
<evidence type="ECO:0000256" key="8">
    <source>
        <dbReference type="SAM" id="MobiDB-lite"/>
    </source>
</evidence>
<keyword evidence="2" id="KW-0723">Serine/threonine-protein kinase</keyword>
<dbReference type="PROSITE" id="PS00107">
    <property type="entry name" value="PROTEIN_KINASE_ATP"/>
    <property type="match status" value="1"/>
</dbReference>
<dbReference type="RefSeq" id="WP_170193519.1">
    <property type="nucleotide sequence ID" value="NZ_JABBNB010000006.1"/>
</dbReference>
<dbReference type="InterPro" id="IPR000719">
    <property type="entry name" value="Prot_kinase_dom"/>
</dbReference>
<keyword evidence="6 7" id="KW-0067">ATP-binding</keyword>
<dbReference type="EMBL" id="JABBNB010000006">
    <property type="protein sequence ID" value="NMO01008.1"/>
    <property type="molecule type" value="Genomic_DNA"/>
</dbReference>
<dbReference type="InterPro" id="IPR008271">
    <property type="entry name" value="Ser/Thr_kinase_AS"/>
</dbReference>